<evidence type="ECO:0000313" key="1">
    <source>
        <dbReference type="EMBL" id="AOS46552.1"/>
    </source>
</evidence>
<accession>A0A1D8B0B2</accession>
<keyword evidence="2" id="KW-1185">Reference proteome</keyword>
<dbReference type="STRING" id="178339.BH719_00445"/>
<evidence type="ECO:0000313" key="2">
    <source>
        <dbReference type="Proteomes" id="UP000095214"/>
    </source>
</evidence>
<dbReference type="OrthoDB" id="3254024at2"/>
<protein>
    <submittedName>
        <fullName evidence="1">Uncharacterized protein</fullName>
    </submittedName>
</protein>
<dbReference type="EMBL" id="CP017298">
    <property type="protein sequence ID" value="AOS46552.1"/>
    <property type="molecule type" value="Genomic_DNA"/>
</dbReference>
<dbReference type="AlphaFoldDB" id="A0A1D8B0B2"/>
<dbReference type="Proteomes" id="UP000095214">
    <property type="component" value="Chromosome"/>
</dbReference>
<dbReference type="KEGG" id="phon:BH719_00445"/>
<dbReference type="RefSeq" id="WP_009399772.1">
    <property type="nucleotide sequence ID" value="NZ_CP017298.1"/>
</dbReference>
<gene>
    <name evidence="1" type="ORF">BH719_00445</name>
</gene>
<dbReference type="Pfam" id="PF19818">
    <property type="entry name" value="DUF6301"/>
    <property type="match status" value="1"/>
</dbReference>
<organism evidence="1 2">
    <name type="scientific">Pauljensenia hongkongensis</name>
    <dbReference type="NCBI Taxonomy" id="178339"/>
    <lineage>
        <taxon>Bacteria</taxon>
        <taxon>Bacillati</taxon>
        <taxon>Actinomycetota</taxon>
        <taxon>Actinomycetes</taxon>
        <taxon>Actinomycetales</taxon>
        <taxon>Actinomycetaceae</taxon>
        <taxon>Pauljensenia</taxon>
    </lineage>
</organism>
<proteinExistence type="predicted"/>
<reference evidence="1 2" key="1">
    <citation type="submission" date="2016-09" db="EMBL/GenBank/DDBJ databases">
        <title>Complete genome sequence of Actinomyces hongkongensis HKU8.</title>
        <authorList>
            <person name="Gao Y.-X."/>
            <person name="Zhou Y.-Y."/>
            <person name="Xie Y."/>
            <person name="Wang M."/>
            <person name="Wang S.-J."/>
            <person name="Shen S.-G."/>
        </authorList>
    </citation>
    <scope>NUCLEOTIDE SEQUENCE [LARGE SCALE GENOMIC DNA]</scope>
    <source>
        <strain evidence="1 2">HKU8</strain>
    </source>
</reference>
<sequence length="177" mass="19408">MTTEFEAVTPERAVQIMRAWAFHPWPMSVQDGIDVYTSFGFSPHPQEPQLFTSDTSPDEANSFFTSEGDQIDSVRTHLSNVVPKEERPAYRSQVRAAYAGFVAAFTGVLGRPKSVKDKNGVFSSQWFLGNGVGVWVGGNDGLIALSLESPEMAGIHQDDLRRGIVDYSPANDPLLEG</sequence>
<name>A0A1D8B0B2_9ACTO</name>
<dbReference type="InterPro" id="IPR046268">
    <property type="entry name" value="DUF6301"/>
</dbReference>